<organism evidence="3 4">
    <name type="scientific">Desulfocicer vacuolatum DSM 3385</name>
    <dbReference type="NCBI Taxonomy" id="1121400"/>
    <lineage>
        <taxon>Bacteria</taxon>
        <taxon>Pseudomonadati</taxon>
        <taxon>Thermodesulfobacteriota</taxon>
        <taxon>Desulfobacteria</taxon>
        <taxon>Desulfobacterales</taxon>
        <taxon>Desulfobacteraceae</taxon>
        <taxon>Desulfocicer</taxon>
    </lineage>
</organism>
<dbReference type="RefSeq" id="WP_139795867.1">
    <property type="nucleotide sequence ID" value="NZ_FWXY01000021.1"/>
</dbReference>
<accession>A0A1W2DW24</accession>
<evidence type="ECO:0000259" key="2">
    <source>
        <dbReference type="Pfam" id="PF24275"/>
    </source>
</evidence>
<keyword evidence="4" id="KW-1185">Reference proteome</keyword>
<dbReference type="InterPro" id="IPR056212">
    <property type="entry name" value="NttA"/>
</dbReference>
<keyword evidence="1" id="KW-0732">Signal</keyword>
<dbReference type="OrthoDB" id="7063588at2"/>
<reference evidence="3 4" key="1">
    <citation type="submission" date="2017-04" db="EMBL/GenBank/DDBJ databases">
        <authorList>
            <person name="Afonso C.L."/>
            <person name="Miller P.J."/>
            <person name="Scott M.A."/>
            <person name="Spackman E."/>
            <person name="Goraichik I."/>
            <person name="Dimitrov K.M."/>
            <person name="Suarez D.L."/>
            <person name="Swayne D.E."/>
        </authorList>
    </citation>
    <scope>NUCLEOTIDE SEQUENCE [LARGE SCALE GENOMIC DNA]</scope>
    <source>
        <strain evidence="3 4">DSM 3385</strain>
    </source>
</reference>
<gene>
    <name evidence="3" type="ORF">SAMN02746065_12117</name>
</gene>
<protein>
    <recommendedName>
        <fullName evidence="2">T2SS substrate NttA domain-containing protein</fullName>
    </recommendedName>
</protein>
<sequence length="241" mass="27580">MFYSLSLFLFFLTSLASGSELDTKINNLLLTISSDLNSKCPINVDRFIILKNTVVDGKMFIYRYLTDFQAMNQYMFETYGAKTTTADWEEGFKKNAIKEDCSDPDDPFFAIGATIGRYYYDENNTLRIKIETSREDCPKITDNPWAVGMYALLPKLVCQDNQIYRQCYAVSQNECETAMKSATADCLQRYLSELPPDISTNKKIGPHWGEIVGACAIEKYISSLKNKFTNTNECNNMNNWK</sequence>
<dbReference type="Proteomes" id="UP000192418">
    <property type="component" value="Unassembled WGS sequence"/>
</dbReference>
<dbReference type="AlphaFoldDB" id="A0A1W2DW24"/>
<evidence type="ECO:0000313" key="4">
    <source>
        <dbReference type="Proteomes" id="UP000192418"/>
    </source>
</evidence>
<dbReference type="STRING" id="1121400.SAMN02746065_12117"/>
<feature type="signal peptide" evidence="1">
    <location>
        <begin position="1"/>
        <end position="18"/>
    </location>
</feature>
<evidence type="ECO:0000256" key="1">
    <source>
        <dbReference type="SAM" id="SignalP"/>
    </source>
</evidence>
<dbReference type="Pfam" id="PF24275">
    <property type="entry name" value="NttA"/>
    <property type="match status" value="1"/>
</dbReference>
<proteinExistence type="predicted"/>
<name>A0A1W2DW24_9BACT</name>
<feature type="chain" id="PRO_5012054428" description="T2SS substrate NttA domain-containing protein" evidence="1">
    <location>
        <begin position="19"/>
        <end position="241"/>
    </location>
</feature>
<evidence type="ECO:0000313" key="3">
    <source>
        <dbReference type="EMBL" id="SMD01633.1"/>
    </source>
</evidence>
<dbReference type="EMBL" id="FWXY01000021">
    <property type="protein sequence ID" value="SMD01633.1"/>
    <property type="molecule type" value="Genomic_DNA"/>
</dbReference>
<feature type="domain" description="T2SS substrate NttA" evidence="2">
    <location>
        <begin position="141"/>
        <end position="221"/>
    </location>
</feature>